<dbReference type="SUPFAM" id="SSF54909">
    <property type="entry name" value="Dimeric alpha+beta barrel"/>
    <property type="match status" value="1"/>
</dbReference>
<protein>
    <recommendedName>
        <fullName evidence="3">DUF4286 family protein</fullName>
    </recommendedName>
</protein>
<accession>A0ABT4TB00</accession>
<evidence type="ECO:0000313" key="1">
    <source>
        <dbReference type="EMBL" id="MDA0646136.1"/>
    </source>
</evidence>
<dbReference type="RefSeq" id="WP_271279545.1">
    <property type="nucleotide sequence ID" value="NZ_BAABFD010000037.1"/>
</dbReference>
<organism evidence="1 2">
    <name type="scientific">Nonomuraea ferruginea</name>
    <dbReference type="NCBI Taxonomy" id="46174"/>
    <lineage>
        <taxon>Bacteria</taxon>
        <taxon>Bacillati</taxon>
        <taxon>Actinomycetota</taxon>
        <taxon>Actinomycetes</taxon>
        <taxon>Streptosporangiales</taxon>
        <taxon>Streptosporangiaceae</taxon>
        <taxon>Nonomuraea</taxon>
    </lineage>
</organism>
<dbReference type="EMBL" id="JAPNUD010000175">
    <property type="protein sequence ID" value="MDA0646136.1"/>
    <property type="molecule type" value="Genomic_DNA"/>
</dbReference>
<reference evidence="1 2" key="1">
    <citation type="submission" date="2022-11" db="EMBL/GenBank/DDBJ databases">
        <title>Nonomuraea corallina sp. nov., a new species of the genus Nonomuraea isolated from sea side sediment in Thai sea.</title>
        <authorList>
            <person name="Ngamcharungchit C."/>
            <person name="Matsumoto A."/>
            <person name="Suriyachadkun C."/>
            <person name="Panbangred W."/>
            <person name="Inahashi Y."/>
            <person name="Intra B."/>
        </authorList>
    </citation>
    <scope>NUCLEOTIDE SEQUENCE [LARGE SCALE GENOMIC DNA]</scope>
    <source>
        <strain evidence="1 2">DSM 43553</strain>
    </source>
</reference>
<evidence type="ECO:0008006" key="3">
    <source>
        <dbReference type="Google" id="ProtNLM"/>
    </source>
</evidence>
<proteinExistence type="predicted"/>
<evidence type="ECO:0000313" key="2">
    <source>
        <dbReference type="Proteomes" id="UP001212498"/>
    </source>
</evidence>
<keyword evidence="2" id="KW-1185">Reference proteome</keyword>
<dbReference type="InterPro" id="IPR011008">
    <property type="entry name" value="Dimeric_a/b-barrel"/>
</dbReference>
<gene>
    <name evidence="1" type="ORF">OUY24_36385</name>
</gene>
<sequence>MTKRPGVMVAMFDIPDSLDEEFNTWYEEEHIPEKIGLVPGFLSARRYKALDGRPNYLCIYELEDVSVVDNPDYQQNYRNGTVATERMKAKAKTFYRNVYVQIHEAANGLPLPE</sequence>
<comment type="caution">
    <text evidence="1">The sequence shown here is derived from an EMBL/GenBank/DDBJ whole genome shotgun (WGS) entry which is preliminary data.</text>
</comment>
<dbReference type="Proteomes" id="UP001212498">
    <property type="component" value="Unassembled WGS sequence"/>
</dbReference>
<name>A0ABT4TB00_9ACTN</name>